<protein>
    <recommendedName>
        <fullName evidence="4">Large ribosomal subunit protein uL2</fullName>
    </recommendedName>
    <alternativeName>
        <fullName evidence="5">60S ribosomal protein L8</fullName>
    </alternativeName>
</protein>
<evidence type="ECO:0000256" key="4">
    <source>
        <dbReference type="ARBA" id="ARBA00035242"/>
    </source>
</evidence>
<evidence type="ECO:0000256" key="1">
    <source>
        <dbReference type="ARBA" id="ARBA00005636"/>
    </source>
</evidence>
<dbReference type="InterPro" id="IPR012340">
    <property type="entry name" value="NA-bd_OB-fold"/>
</dbReference>
<dbReference type="SUPFAM" id="SSF50249">
    <property type="entry name" value="Nucleic acid-binding proteins"/>
    <property type="match status" value="1"/>
</dbReference>
<comment type="caution">
    <text evidence="9">The sequence shown here is derived from an EMBL/GenBank/DDBJ whole genome shotgun (WGS) entry which is preliminary data.</text>
</comment>
<keyword evidence="2" id="KW-0689">Ribosomal protein</keyword>
<comment type="similarity">
    <text evidence="1">Belongs to the universal ribosomal protein uL2 family.</text>
</comment>
<dbReference type="FunFam" id="4.10.950.10:FF:000002">
    <property type="entry name" value="60S ribosomal protein L2"/>
    <property type="match status" value="1"/>
</dbReference>
<dbReference type="InterPro" id="IPR022669">
    <property type="entry name" value="Ribosomal_uL2_C"/>
</dbReference>
<evidence type="ECO:0000256" key="6">
    <source>
        <dbReference type="SAM" id="MobiDB-lite"/>
    </source>
</evidence>
<organism evidence="9 10">
    <name type="scientific">Smithornis capensis</name>
    <dbReference type="NCBI Taxonomy" id="363769"/>
    <lineage>
        <taxon>Eukaryota</taxon>
        <taxon>Metazoa</taxon>
        <taxon>Chordata</taxon>
        <taxon>Craniata</taxon>
        <taxon>Vertebrata</taxon>
        <taxon>Euteleostomi</taxon>
        <taxon>Archelosauria</taxon>
        <taxon>Archosauria</taxon>
        <taxon>Dinosauria</taxon>
        <taxon>Saurischia</taxon>
        <taxon>Theropoda</taxon>
        <taxon>Coelurosauria</taxon>
        <taxon>Aves</taxon>
        <taxon>Neognathae</taxon>
        <taxon>Neoaves</taxon>
        <taxon>Telluraves</taxon>
        <taxon>Australaves</taxon>
        <taxon>Passeriformes</taxon>
        <taxon>Eurylaimidae</taxon>
        <taxon>Smithornis</taxon>
    </lineage>
</organism>
<dbReference type="InterPro" id="IPR022666">
    <property type="entry name" value="Ribosomal_uL2_RNA-bd_dom"/>
</dbReference>
<evidence type="ECO:0000259" key="8">
    <source>
        <dbReference type="SMART" id="SM01383"/>
    </source>
</evidence>
<dbReference type="InterPro" id="IPR014726">
    <property type="entry name" value="Ribosomal_uL2_dom3"/>
</dbReference>
<dbReference type="InterPro" id="IPR022671">
    <property type="entry name" value="Ribosomal_uL2_CS"/>
</dbReference>
<evidence type="ECO:0000313" key="9">
    <source>
        <dbReference type="EMBL" id="NXF06753.1"/>
    </source>
</evidence>
<dbReference type="AlphaFoldDB" id="A0A7K8QMJ4"/>
<dbReference type="FunFam" id="2.40.50.140:FF:000581">
    <property type="entry name" value="Ribosomal protein L8"/>
    <property type="match status" value="1"/>
</dbReference>
<dbReference type="Gene3D" id="2.40.50.140">
    <property type="entry name" value="Nucleic acid-binding proteins"/>
    <property type="match status" value="1"/>
</dbReference>
<evidence type="ECO:0000256" key="5">
    <source>
        <dbReference type="ARBA" id="ARBA00035350"/>
    </source>
</evidence>
<dbReference type="PANTHER" id="PTHR13691">
    <property type="entry name" value="RIBOSOMAL PROTEIN L2"/>
    <property type="match status" value="1"/>
</dbReference>
<feature type="region of interest" description="Disordered" evidence="6">
    <location>
        <begin position="209"/>
        <end position="232"/>
    </location>
</feature>
<dbReference type="Pfam" id="PF03947">
    <property type="entry name" value="Ribosomal_L2_C"/>
    <property type="match status" value="1"/>
</dbReference>
<feature type="domain" description="Large ribosomal subunit protein uL2 C-terminal" evidence="7">
    <location>
        <begin position="98"/>
        <end position="233"/>
    </location>
</feature>
<feature type="non-terminal residue" evidence="9">
    <location>
        <position position="259"/>
    </location>
</feature>
<dbReference type="GO" id="GO:0022625">
    <property type="term" value="C:cytosolic large ribosomal subunit"/>
    <property type="evidence" value="ECO:0007669"/>
    <property type="project" value="UniProtKB-ARBA"/>
</dbReference>
<dbReference type="InterPro" id="IPR008991">
    <property type="entry name" value="Translation_prot_SH3-like_sf"/>
</dbReference>
<sequence>RRFPQGAMGRVIRGQRKGAGSVFRAHVKHRKGPAKLRAVDFAERHGYIKGIVKDIIHDPGRGAPLAKIAFRDPYRFKKRTELFIAAEGIHTGQFVYCGKKGGSQPGAQGHGVSRPFGVRDAKLWSHRGAVASTSPEQSQISLCNTKKTRVKLPSGSKKVISSANRAVVGIVAGGGRIDKPILKAGRAYHKYKAKRNCWPRVRGVAMNPVEHPFGGGNHQHIGKPSTIRRDAPAGRKVGLIAARRTGRLRGTKTVQEKEN</sequence>
<gene>
    <name evidence="9" type="primary">Rpl8</name>
    <name evidence="9" type="ORF">SMICAP_R06780</name>
</gene>
<dbReference type="GO" id="GO:0002181">
    <property type="term" value="P:cytoplasmic translation"/>
    <property type="evidence" value="ECO:0007669"/>
    <property type="project" value="TreeGrafter"/>
</dbReference>
<evidence type="ECO:0000313" key="10">
    <source>
        <dbReference type="Proteomes" id="UP000567624"/>
    </source>
</evidence>
<dbReference type="Proteomes" id="UP000567624">
    <property type="component" value="Unassembled WGS sequence"/>
</dbReference>
<dbReference type="SMART" id="SM01383">
    <property type="entry name" value="Ribosomal_L2"/>
    <property type="match status" value="1"/>
</dbReference>
<dbReference type="GO" id="GO:0003723">
    <property type="term" value="F:RNA binding"/>
    <property type="evidence" value="ECO:0007669"/>
    <property type="project" value="TreeGrafter"/>
</dbReference>
<dbReference type="InterPro" id="IPR002171">
    <property type="entry name" value="Ribosomal_uL2"/>
</dbReference>
<name>A0A7K8QMJ4_9PASS</name>
<feature type="domain" description="Large ribosomal subunit protein uL2 RNA-binding" evidence="8">
    <location>
        <begin position="18"/>
        <end position="97"/>
    </location>
</feature>
<evidence type="ECO:0000256" key="2">
    <source>
        <dbReference type="ARBA" id="ARBA00022980"/>
    </source>
</evidence>
<keyword evidence="10" id="KW-1185">Reference proteome</keyword>
<proteinExistence type="inferred from homology"/>
<evidence type="ECO:0000256" key="3">
    <source>
        <dbReference type="ARBA" id="ARBA00023274"/>
    </source>
</evidence>
<dbReference type="PANTHER" id="PTHR13691:SF16">
    <property type="entry name" value="LARGE RIBOSOMAL SUBUNIT PROTEIN UL2"/>
    <property type="match status" value="1"/>
</dbReference>
<dbReference type="SUPFAM" id="SSF50104">
    <property type="entry name" value="Translation proteins SH3-like domain"/>
    <property type="match status" value="1"/>
</dbReference>
<dbReference type="EMBL" id="VWYW01000166">
    <property type="protein sequence ID" value="NXF06753.1"/>
    <property type="molecule type" value="Genomic_DNA"/>
</dbReference>
<feature type="non-terminal residue" evidence="9">
    <location>
        <position position="1"/>
    </location>
</feature>
<dbReference type="Pfam" id="PF00181">
    <property type="entry name" value="Ribosomal_L2_N"/>
    <property type="match status" value="1"/>
</dbReference>
<keyword evidence="3" id="KW-0687">Ribonucleoprotein</keyword>
<dbReference type="PROSITE" id="PS00467">
    <property type="entry name" value="RIBOSOMAL_L2"/>
    <property type="match status" value="1"/>
</dbReference>
<reference evidence="9 10" key="1">
    <citation type="submission" date="2019-09" db="EMBL/GenBank/DDBJ databases">
        <title>Bird 10,000 Genomes (B10K) Project - Family phase.</title>
        <authorList>
            <person name="Zhang G."/>
        </authorList>
    </citation>
    <scope>NUCLEOTIDE SEQUENCE [LARGE SCALE GENOMIC DNA]</scope>
    <source>
        <strain evidence="9">B10K-CU-031-20</strain>
    </source>
</reference>
<evidence type="ECO:0000259" key="7">
    <source>
        <dbReference type="SMART" id="SM01382"/>
    </source>
</evidence>
<dbReference type="GO" id="GO:0003735">
    <property type="term" value="F:structural constituent of ribosome"/>
    <property type="evidence" value="ECO:0007669"/>
    <property type="project" value="InterPro"/>
</dbReference>
<dbReference type="Gene3D" id="4.10.950.10">
    <property type="entry name" value="Ribosomal protein L2, domain 3"/>
    <property type="match status" value="1"/>
</dbReference>
<dbReference type="SMART" id="SM01382">
    <property type="entry name" value="Ribosomal_L2_C"/>
    <property type="match status" value="1"/>
</dbReference>
<dbReference type="PIRSF" id="PIRSF002158">
    <property type="entry name" value="Ribosomal_L2"/>
    <property type="match status" value="1"/>
</dbReference>
<accession>A0A7K8QMJ4</accession>